<organism evidence="2">
    <name type="scientific">Chromera velia CCMP2878</name>
    <dbReference type="NCBI Taxonomy" id="1169474"/>
    <lineage>
        <taxon>Eukaryota</taxon>
        <taxon>Sar</taxon>
        <taxon>Alveolata</taxon>
        <taxon>Colpodellida</taxon>
        <taxon>Chromeraceae</taxon>
        <taxon>Chromera</taxon>
    </lineage>
</organism>
<feature type="compositionally biased region" description="Basic and acidic residues" evidence="1">
    <location>
        <begin position="355"/>
        <end position="369"/>
    </location>
</feature>
<evidence type="ECO:0000313" key="2">
    <source>
        <dbReference type="EMBL" id="CEM41201.1"/>
    </source>
</evidence>
<gene>
    <name evidence="2" type="ORF">Cvel_6162</name>
</gene>
<feature type="compositionally biased region" description="Basic and acidic residues" evidence="1">
    <location>
        <begin position="182"/>
        <end position="202"/>
    </location>
</feature>
<feature type="region of interest" description="Disordered" evidence="1">
    <location>
        <begin position="83"/>
        <end position="371"/>
    </location>
</feature>
<feature type="compositionally biased region" description="Acidic residues" evidence="1">
    <location>
        <begin position="106"/>
        <end position="142"/>
    </location>
</feature>
<protein>
    <submittedName>
        <fullName evidence="2">Uncharacterized protein</fullName>
    </submittedName>
</protein>
<reference evidence="2" key="1">
    <citation type="submission" date="2014-11" db="EMBL/GenBank/DDBJ databases">
        <authorList>
            <person name="Otto D Thomas"/>
            <person name="Naeem Raeece"/>
        </authorList>
    </citation>
    <scope>NUCLEOTIDE SEQUENCE</scope>
</reference>
<feature type="compositionally biased region" description="Basic and acidic residues" evidence="1">
    <location>
        <begin position="229"/>
        <end position="241"/>
    </location>
</feature>
<sequence length="422" mass="45208">MPLLQPDPADHADVDELLRHEFLSEVVNCTVMQIPSLFPSDSDALSQLNVGQAEGGGQGAEGGVAVEVGSVGVLGGVGETDAVSQRQVAAKQEERSVGESSHGDKEDEDEESEEQEEVLEGEGKEEEGEESDKEGEGVDIDEIFAAFDHPDDESEEGGGREAVPVSAVGEEGDSALSAAGGLEDKMKVKEKEGDIMPVEVEKKSKKKGGQEEGSEEEGEGGAWQYRDASAGREQAEIRFSTHDSSSVPALFTEERPGIGDSWHQQGGDSNDHINSLSGCFFERGGKDSAEQQRDDNRSPGPSSSAARAFPLSSQIPADDASQGVIESLLSREEEGSAHMFQDLQPSASALPNRSAGERESGAGGEEGREALQLPKGVFHHVERGRFYTCFSVDNHKYEISFSYKKDFRKAVSDTPSTRETGW</sequence>
<name>A0A0G4HB63_9ALVE</name>
<feature type="compositionally biased region" description="Low complexity" evidence="1">
    <location>
        <begin position="298"/>
        <end position="308"/>
    </location>
</feature>
<accession>A0A0G4HB63</accession>
<evidence type="ECO:0000256" key="1">
    <source>
        <dbReference type="SAM" id="MobiDB-lite"/>
    </source>
</evidence>
<dbReference type="EMBL" id="CDMZ01002190">
    <property type="protein sequence ID" value="CEM41201.1"/>
    <property type="molecule type" value="Genomic_DNA"/>
</dbReference>
<proteinExistence type="predicted"/>
<dbReference type="AlphaFoldDB" id="A0A0G4HB63"/>
<dbReference type="VEuPathDB" id="CryptoDB:Cvel_6162"/>
<feature type="compositionally biased region" description="Basic and acidic residues" evidence="1">
    <location>
        <begin position="91"/>
        <end position="105"/>
    </location>
</feature>
<feature type="compositionally biased region" description="Basic and acidic residues" evidence="1">
    <location>
        <begin position="283"/>
        <end position="297"/>
    </location>
</feature>
<feature type="compositionally biased region" description="Polar residues" evidence="1">
    <location>
        <begin position="262"/>
        <end position="277"/>
    </location>
</feature>